<dbReference type="EMBL" id="JAVIJC010000002">
    <property type="protein sequence ID" value="MDX8490446.1"/>
    <property type="molecule type" value="Genomic_DNA"/>
</dbReference>
<organism evidence="3 4">
    <name type="scientific">Mesorhizobium captivum</name>
    <dbReference type="NCBI Taxonomy" id="3072319"/>
    <lineage>
        <taxon>Bacteria</taxon>
        <taxon>Pseudomonadati</taxon>
        <taxon>Pseudomonadota</taxon>
        <taxon>Alphaproteobacteria</taxon>
        <taxon>Hyphomicrobiales</taxon>
        <taxon>Phyllobacteriaceae</taxon>
        <taxon>Mesorhizobium</taxon>
    </lineage>
</organism>
<evidence type="ECO:0000256" key="2">
    <source>
        <dbReference type="SAM" id="SignalP"/>
    </source>
</evidence>
<dbReference type="InterPro" id="IPR007771">
    <property type="entry name" value="DUF680"/>
</dbReference>
<dbReference type="Pfam" id="PF05079">
    <property type="entry name" value="DUF680"/>
    <property type="match status" value="1"/>
</dbReference>
<feature type="signal peptide" evidence="2">
    <location>
        <begin position="1"/>
        <end position="20"/>
    </location>
</feature>
<gene>
    <name evidence="3" type="ORF">RFN29_02535</name>
</gene>
<evidence type="ECO:0000256" key="1">
    <source>
        <dbReference type="SAM" id="MobiDB-lite"/>
    </source>
</evidence>
<keyword evidence="4" id="KW-1185">Reference proteome</keyword>
<sequence length="75" mass="7780">MKTSALTAAALLISAGVAFAGSDHYGSNGDQQPAAATDYMHTLSTKKAANDAGVPKTVRKPMVPNDEYGQGIWGR</sequence>
<dbReference type="Proteomes" id="UP001271249">
    <property type="component" value="Unassembled WGS sequence"/>
</dbReference>
<name>A0ABU4YUS7_9HYPH</name>
<keyword evidence="2" id="KW-0732">Signal</keyword>
<evidence type="ECO:0000313" key="3">
    <source>
        <dbReference type="EMBL" id="MDX8490446.1"/>
    </source>
</evidence>
<proteinExistence type="predicted"/>
<comment type="caution">
    <text evidence="3">The sequence shown here is derived from an EMBL/GenBank/DDBJ whole genome shotgun (WGS) entry which is preliminary data.</text>
</comment>
<evidence type="ECO:0000313" key="4">
    <source>
        <dbReference type="Proteomes" id="UP001271249"/>
    </source>
</evidence>
<feature type="chain" id="PRO_5045844025" evidence="2">
    <location>
        <begin position="21"/>
        <end position="75"/>
    </location>
</feature>
<feature type="region of interest" description="Disordered" evidence="1">
    <location>
        <begin position="47"/>
        <end position="75"/>
    </location>
</feature>
<reference evidence="3 4" key="1">
    <citation type="submission" date="2023-08" db="EMBL/GenBank/DDBJ databases">
        <title>Implementing the SeqCode for naming new Mesorhizobium species isolated from Vachellia karroo root nodules.</title>
        <authorList>
            <person name="Van Lill M."/>
        </authorList>
    </citation>
    <scope>NUCLEOTIDE SEQUENCE [LARGE SCALE GENOMIC DNA]</scope>
    <source>
        <strain evidence="3 4">VK22B</strain>
    </source>
</reference>
<dbReference type="RefSeq" id="WP_320224585.1">
    <property type="nucleotide sequence ID" value="NZ_JAVIJB010000003.1"/>
</dbReference>
<accession>A0ABU4YUS7</accession>
<protein>
    <submittedName>
        <fullName evidence="3">DUF680 domain-containing protein</fullName>
    </submittedName>
</protein>